<dbReference type="Proteomes" id="UP000253606">
    <property type="component" value="Chromosome"/>
</dbReference>
<proteinExistence type="predicted"/>
<evidence type="ECO:0000259" key="1">
    <source>
        <dbReference type="Pfam" id="PF00882"/>
    </source>
</evidence>
<protein>
    <recommendedName>
        <fullName evidence="1">Phospholipase C/D domain-containing protein</fullName>
    </recommendedName>
</protein>
<keyword evidence="3" id="KW-1185">Reference proteome</keyword>
<dbReference type="KEGG" id="abas:ACPOL_0915"/>
<reference evidence="2 3" key="1">
    <citation type="journal article" date="2018" name="Front. Microbiol.">
        <title>Hydrolytic Capabilities as a Key to Environmental Success: Chitinolytic and Cellulolytic Acidobacteria From Acidic Sub-arctic Soils and Boreal Peatlands.</title>
        <authorList>
            <person name="Belova S.E."/>
            <person name="Ravin N.V."/>
            <person name="Pankratov T.A."/>
            <person name="Rakitin A.L."/>
            <person name="Ivanova A.A."/>
            <person name="Beletsky A.V."/>
            <person name="Mardanov A.V."/>
            <person name="Sinninghe Damste J.S."/>
            <person name="Dedysh S.N."/>
        </authorList>
    </citation>
    <scope>NUCLEOTIDE SEQUENCE [LARGE SCALE GENOMIC DNA]</scope>
    <source>
        <strain evidence="2 3">SBC82</strain>
    </source>
</reference>
<evidence type="ECO:0000313" key="2">
    <source>
        <dbReference type="EMBL" id="AXC10270.1"/>
    </source>
</evidence>
<dbReference type="RefSeq" id="WP_161557201.1">
    <property type="nucleotide sequence ID" value="NZ_CP030840.1"/>
</dbReference>
<dbReference type="AlphaFoldDB" id="A0A2Z5FTY7"/>
<gene>
    <name evidence="2" type="ORF">ACPOL_0915</name>
</gene>
<dbReference type="InterPro" id="IPR029002">
    <property type="entry name" value="PLPC/GPLD1"/>
</dbReference>
<feature type="domain" description="Phospholipase C/D" evidence="1">
    <location>
        <begin position="19"/>
        <end position="171"/>
    </location>
</feature>
<dbReference type="EMBL" id="CP030840">
    <property type="protein sequence ID" value="AXC10270.1"/>
    <property type="molecule type" value="Genomic_DNA"/>
</dbReference>
<evidence type="ECO:0000313" key="3">
    <source>
        <dbReference type="Proteomes" id="UP000253606"/>
    </source>
</evidence>
<sequence>MIDLTWQASIAPLLQARYPGLTPSQLQEARAYAYGGCAIQDIGYYPFGDKFFSELTHYVRTGDFISNLFRHAQNADELAFAIGALSHYIGDTVGHAEATNLAVPVEFPRLGEAFGPVVTYAEDERAHVQTEFAFDINEIAHHRLAPARYLRHIGLKISIKQVAAAFYDTYGLGEDFTKARSRRINVRGYRFVVRSFLPRIAYAVTLLHRKQMPADSQTAEFEKMEKEFARVATENDWDHYRRRAGIGTYSLAGLIYILPKVGPLKLTAIRGPNADTEQDYVRSVNQSTDSLRTALAVFGGPKPGLDNRDLDTGALVQPGAYKLTDQTYARLLHRLVADPQLPIPLDVKADVLRFYADPNAPNFTKTVPRQWERVQADLLVLQLLPIRGQQLDSRPANSLSKEQ</sequence>
<organism evidence="2 3">
    <name type="scientific">Acidisarcina polymorpha</name>
    <dbReference type="NCBI Taxonomy" id="2211140"/>
    <lineage>
        <taxon>Bacteria</taxon>
        <taxon>Pseudomonadati</taxon>
        <taxon>Acidobacteriota</taxon>
        <taxon>Terriglobia</taxon>
        <taxon>Terriglobales</taxon>
        <taxon>Acidobacteriaceae</taxon>
        <taxon>Acidisarcina</taxon>
    </lineage>
</organism>
<name>A0A2Z5FTY7_9BACT</name>
<accession>A0A2Z5FTY7</accession>
<dbReference type="Pfam" id="PF00882">
    <property type="entry name" value="Zn_dep_PLPC"/>
    <property type="match status" value="1"/>
</dbReference>